<name>A0A3N4KUG2_9PEZI</name>
<evidence type="ECO:0000256" key="3">
    <source>
        <dbReference type="ARBA" id="ARBA00023136"/>
    </source>
</evidence>
<proteinExistence type="inferred from homology"/>
<reference evidence="6 7" key="1">
    <citation type="journal article" date="2018" name="Nat. Ecol. Evol.">
        <title>Pezizomycetes genomes reveal the molecular basis of ectomycorrhizal truffle lifestyle.</title>
        <authorList>
            <person name="Murat C."/>
            <person name="Payen T."/>
            <person name="Noel B."/>
            <person name="Kuo A."/>
            <person name="Morin E."/>
            <person name="Chen J."/>
            <person name="Kohler A."/>
            <person name="Krizsan K."/>
            <person name="Balestrini R."/>
            <person name="Da Silva C."/>
            <person name="Montanini B."/>
            <person name="Hainaut M."/>
            <person name="Levati E."/>
            <person name="Barry K.W."/>
            <person name="Belfiori B."/>
            <person name="Cichocki N."/>
            <person name="Clum A."/>
            <person name="Dockter R.B."/>
            <person name="Fauchery L."/>
            <person name="Guy J."/>
            <person name="Iotti M."/>
            <person name="Le Tacon F."/>
            <person name="Lindquist E.A."/>
            <person name="Lipzen A."/>
            <person name="Malagnac F."/>
            <person name="Mello A."/>
            <person name="Molinier V."/>
            <person name="Miyauchi S."/>
            <person name="Poulain J."/>
            <person name="Riccioni C."/>
            <person name="Rubini A."/>
            <person name="Sitrit Y."/>
            <person name="Splivallo R."/>
            <person name="Traeger S."/>
            <person name="Wang M."/>
            <person name="Zifcakova L."/>
            <person name="Wipf D."/>
            <person name="Zambonelli A."/>
            <person name="Paolocci F."/>
            <person name="Nowrousian M."/>
            <person name="Ottonello S."/>
            <person name="Baldrian P."/>
            <person name="Spatafora J.W."/>
            <person name="Henrissat B."/>
            <person name="Nagy L.G."/>
            <person name="Aury J.M."/>
            <person name="Wincker P."/>
            <person name="Grigoriev I.V."/>
            <person name="Bonfante P."/>
            <person name="Martin F.M."/>
        </authorList>
    </citation>
    <scope>NUCLEOTIDE SEQUENCE [LARGE SCALE GENOMIC DNA]</scope>
    <source>
        <strain evidence="6 7">CCBAS932</strain>
    </source>
</reference>
<evidence type="ECO:0000256" key="4">
    <source>
        <dbReference type="RuleBase" id="RU367022"/>
    </source>
</evidence>
<dbReference type="AlphaFoldDB" id="A0A3N4KUG2"/>
<evidence type="ECO:0000313" key="6">
    <source>
        <dbReference type="EMBL" id="RPB13138.1"/>
    </source>
</evidence>
<protein>
    <recommendedName>
        <fullName evidence="4">Copper transport protein</fullName>
    </recommendedName>
</protein>
<evidence type="ECO:0000256" key="1">
    <source>
        <dbReference type="ARBA" id="ARBA00022692"/>
    </source>
</evidence>
<evidence type="ECO:0000256" key="2">
    <source>
        <dbReference type="ARBA" id="ARBA00022989"/>
    </source>
</evidence>
<accession>A0A3N4KUG2</accession>
<keyword evidence="4" id="KW-0186">Copper</keyword>
<sequence>MAADFTLHSDTSSSSSSSHAGMDMSSSDSTMSMSMASMTFHTSISDALYSTAWTPKTQGQYAGTIIFLIFLALFYRFLVAYRSVLEHRWSKLDSERKVLVAVSSSQSQDSGIGNPKENVVVAEKNEKGLWAAKPWRWSVDLPRSGLAVLVSGVGYLLMLAVMTFNVGYFMAVLGGIFVGELAWGRWIKGGDH</sequence>
<feature type="region of interest" description="Disordered" evidence="5">
    <location>
        <begin position="1"/>
        <end position="26"/>
    </location>
</feature>
<keyword evidence="7" id="KW-1185">Reference proteome</keyword>
<evidence type="ECO:0000313" key="7">
    <source>
        <dbReference type="Proteomes" id="UP000277580"/>
    </source>
</evidence>
<evidence type="ECO:0000256" key="5">
    <source>
        <dbReference type="SAM" id="MobiDB-lite"/>
    </source>
</evidence>
<keyword evidence="2 4" id="KW-1133">Transmembrane helix</keyword>
<feature type="transmembrane region" description="Helical" evidence="4">
    <location>
        <begin position="168"/>
        <end position="187"/>
    </location>
</feature>
<dbReference type="STRING" id="1392247.A0A3N4KUG2"/>
<keyword evidence="4" id="KW-0187">Copper transport</keyword>
<feature type="compositionally biased region" description="Low complexity" evidence="5">
    <location>
        <begin position="9"/>
        <end position="26"/>
    </location>
</feature>
<feature type="transmembrane region" description="Helical" evidence="4">
    <location>
        <begin position="61"/>
        <end position="81"/>
    </location>
</feature>
<keyword evidence="3 4" id="KW-0472">Membrane</keyword>
<keyword evidence="4" id="KW-0406">Ion transport</keyword>
<keyword evidence="1 4" id="KW-0812">Transmembrane</keyword>
<dbReference type="GO" id="GO:0005375">
    <property type="term" value="F:copper ion transmembrane transporter activity"/>
    <property type="evidence" value="ECO:0007669"/>
    <property type="project" value="UniProtKB-UniRule"/>
</dbReference>
<comment type="subcellular location">
    <subcellularLocation>
        <location evidence="4">Membrane</location>
        <topology evidence="4">Multi-pass membrane protein</topology>
    </subcellularLocation>
</comment>
<keyword evidence="4" id="KW-0813">Transport</keyword>
<dbReference type="PANTHER" id="PTHR12483">
    <property type="entry name" value="SOLUTE CARRIER FAMILY 31 COPPER TRANSPORTERS"/>
    <property type="match status" value="1"/>
</dbReference>
<dbReference type="InParanoid" id="A0A3N4KUG2"/>
<dbReference type="OrthoDB" id="73901at2759"/>
<dbReference type="EMBL" id="ML119124">
    <property type="protein sequence ID" value="RPB13138.1"/>
    <property type="molecule type" value="Genomic_DNA"/>
</dbReference>
<organism evidence="6 7">
    <name type="scientific">Morchella conica CCBAS932</name>
    <dbReference type="NCBI Taxonomy" id="1392247"/>
    <lineage>
        <taxon>Eukaryota</taxon>
        <taxon>Fungi</taxon>
        <taxon>Dikarya</taxon>
        <taxon>Ascomycota</taxon>
        <taxon>Pezizomycotina</taxon>
        <taxon>Pezizomycetes</taxon>
        <taxon>Pezizales</taxon>
        <taxon>Morchellaceae</taxon>
        <taxon>Morchella</taxon>
    </lineage>
</organism>
<comment type="similarity">
    <text evidence="4">Belongs to the copper transporter (Ctr) (TC 1.A.56) family. SLC31A subfamily.</text>
</comment>
<dbReference type="PANTHER" id="PTHR12483:SF120">
    <property type="entry name" value="HIGH-AFFINITY COPPER TRANSPORTER CTRA2"/>
    <property type="match status" value="1"/>
</dbReference>
<gene>
    <name evidence="6" type="ORF">P167DRAFT_558453</name>
</gene>
<dbReference type="Proteomes" id="UP000277580">
    <property type="component" value="Unassembled WGS sequence"/>
</dbReference>
<feature type="transmembrane region" description="Helical" evidence="4">
    <location>
        <begin position="145"/>
        <end position="162"/>
    </location>
</feature>
<dbReference type="Pfam" id="PF04145">
    <property type="entry name" value="Ctr"/>
    <property type="match status" value="1"/>
</dbReference>
<dbReference type="GO" id="GO:0005886">
    <property type="term" value="C:plasma membrane"/>
    <property type="evidence" value="ECO:0007669"/>
    <property type="project" value="TreeGrafter"/>
</dbReference>
<dbReference type="InterPro" id="IPR007274">
    <property type="entry name" value="Cop_transporter"/>
</dbReference>